<reference evidence="5" key="1">
    <citation type="submission" date="2022-07" db="EMBL/GenBank/DDBJ databases">
        <authorList>
            <person name="Trinca V."/>
            <person name="Uliana J.V.C."/>
            <person name="Torres T.T."/>
            <person name="Ward R.J."/>
            <person name="Monesi N."/>
        </authorList>
    </citation>
    <scope>NUCLEOTIDE SEQUENCE</scope>
    <source>
        <strain evidence="5">HSMRA1968</strain>
        <tissue evidence="5">Whole embryos</tissue>
    </source>
</reference>
<feature type="domain" description="Chromo" evidence="4">
    <location>
        <begin position="185"/>
        <end position="234"/>
    </location>
</feature>
<dbReference type="SUPFAM" id="SSF54160">
    <property type="entry name" value="Chromo domain-like"/>
    <property type="match status" value="4"/>
</dbReference>
<keyword evidence="6" id="KW-1185">Reference proteome</keyword>
<evidence type="ECO:0000256" key="3">
    <source>
        <dbReference type="SAM" id="MobiDB-lite"/>
    </source>
</evidence>
<evidence type="ECO:0000313" key="5">
    <source>
        <dbReference type="EMBL" id="KAJ6640036.1"/>
    </source>
</evidence>
<dbReference type="InterPro" id="IPR016197">
    <property type="entry name" value="Chromo-like_dom_sf"/>
</dbReference>
<dbReference type="CDD" id="cd00024">
    <property type="entry name" value="CD_CSD"/>
    <property type="match status" value="1"/>
</dbReference>
<dbReference type="Proteomes" id="UP001151699">
    <property type="component" value="Chromosome X"/>
</dbReference>
<feature type="domain" description="Chromo" evidence="4">
    <location>
        <begin position="246"/>
        <end position="306"/>
    </location>
</feature>
<dbReference type="AlphaFoldDB" id="A0A9Q0S170"/>
<dbReference type="SMART" id="SM00298">
    <property type="entry name" value="CHROMO"/>
    <property type="match status" value="3"/>
</dbReference>
<evidence type="ECO:0000313" key="6">
    <source>
        <dbReference type="Proteomes" id="UP001151699"/>
    </source>
</evidence>
<dbReference type="PROSITE" id="PS50013">
    <property type="entry name" value="CHROMO_2"/>
    <property type="match status" value="3"/>
</dbReference>
<feature type="compositionally biased region" description="Basic and acidic residues" evidence="3">
    <location>
        <begin position="8"/>
        <end position="21"/>
    </location>
</feature>
<dbReference type="GO" id="GO:0005694">
    <property type="term" value="C:chromosome"/>
    <property type="evidence" value="ECO:0007669"/>
    <property type="project" value="UniProtKB-ARBA"/>
</dbReference>
<dbReference type="GO" id="GO:0005634">
    <property type="term" value="C:nucleus"/>
    <property type="evidence" value="ECO:0007669"/>
    <property type="project" value="UniProtKB-SubCell"/>
</dbReference>
<proteinExistence type="predicted"/>
<dbReference type="PANTHER" id="PTHR22812">
    <property type="entry name" value="CHROMOBOX PROTEIN"/>
    <property type="match status" value="1"/>
</dbReference>
<dbReference type="InterPro" id="IPR000953">
    <property type="entry name" value="Chromo/chromo_shadow_dom"/>
</dbReference>
<feature type="domain" description="Chromo" evidence="4">
    <location>
        <begin position="336"/>
        <end position="391"/>
    </location>
</feature>
<protein>
    <submittedName>
        <fullName evidence="5">Chromatin-associated protein SWI6</fullName>
    </submittedName>
</protein>
<comment type="caution">
    <text evidence="5">The sequence shown here is derived from an EMBL/GenBank/DDBJ whole genome shotgun (WGS) entry which is preliminary data.</text>
</comment>
<organism evidence="5 6">
    <name type="scientific">Pseudolycoriella hygida</name>
    <dbReference type="NCBI Taxonomy" id="35572"/>
    <lineage>
        <taxon>Eukaryota</taxon>
        <taxon>Metazoa</taxon>
        <taxon>Ecdysozoa</taxon>
        <taxon>Arthropoda</taxon>
        <taxon>Hexapoda</taxon>
        <taxon>Insecta</taxon>
        <taxon>Pterygota</taxon>
        <taxon>Neoptera</taxon>
        <taxon>Endopterygota</taxon>
        <taxon>Diptera</taxon>
        <taxon>Nematocera</taxon>
        <taxon>Sciaroidea</taxon>
        <taxon>Sciaridae</taxon>
        <taxon>Pseudolycoriella</taxon>
    </lineage>
</organism>
<comment type="subcellular location">
    <subcellularLocation>
        <location evidence="1">Nucleus</location>
    </subcellularLocation>
</comment>
<dbReference type="InterPro" id="IPR023780">
    <property type="entry name" value="Chromo_domain"/>
</dbReference>
<dbReference type="PROSITE" id="PS00598">
    <property type="entry name" value="CHROMO_1"/>
    <property type="match status" value="1"/>
</dbReference>
<gene>
    <name evidence="5" type="primary">SWI6</name>
    <name evidence="5" type="ORF">Bhyg_12785</name>
</gene>
<evidence type="ECO:0000256" key="1">
    <source>
        <dbReference type="ARBA" id="ARBA00004123"/>
    </source>
</evidence>
<evidence type="ECO:0000259" key="4">
    <source>
        <dbReference type="PROSITE" id="PS50013"/>
    </source>
</evidence>
<dbReference type="Pfam" id="PF00385">
    <property type="entry name" value="Chromo"/>
    <property type="match status" value="1"/>
</dbReference>
<keyword evidence="2" id="KW-0539">Nucleus</keyword>
<feature type="compositionally biased region" description="Acidic residues" evidence="3">
    <location>
        <begin position="55"/>
        <end position="65"/>
    </location>
</feature>
<feature type="compositionally biased region" description="Basic and acidic residues" evidence="3">
    <location>
        <begin position="43"/>
        <end position="54"/>
    </location>
</feature>
<evidence type="ECO:0000256" key="2">
    <source>
        <dbReference type="ARBA" id="ARBA00023242"/>
    </source>
</evidence>
<dbReference type="InterPro" id="IPR023779">
    <property type="entry name" value="Chromodomain_CS"/>
</dbReference>
<sequence length="391" mass="46704">MSVRRSNRSSESKRKNYKEAKDSDDDSSDSNSDKANDKRRKRKESESYKESHEESSDESSDDEPLVSESKRKKGSSKVKGPLDPTKKALRCCDHLSNTRPAVWPKEWPKKVSKKKKKKPYKDRISDKNQIEAILTHRFYDGKRCRSFLVKWKDDTRPISWCKSMKVMANAVDLYRKYMQERAKEYEVEAILSHERTHTIGVYNYHIKWKDPSKPNVWMRHALAAKMCPDVLVKYNDGVAKKESIQLEVERIIRHKFTDTKTTKFLIEWKDESKKKSWHTTYETVVLCPDLLDRYARKHRDVSKRLKIPVRYKEYAQQVHENIQKFHEESEEEDSDYEVERILDVRSEENKSREFLIRWKDYETKYDSWEPEENLSCVDLIKKFLAKQLSEK</sequence>
<dbReference type="InterPro" id="IPR051219">
    <property type="entry name" value="Heterochromatin_chromo-domain"/>
</dbReference>
<dbReference type="OrthoDB" id="5376140at2759"/>
<dbReference type="Gene3D" id="2.40.50.40">
    <property type="match status" value="3"/>
</dbReference>
<feature type="region of interest" description="Disordered" evidence="3">
    <location>
        <begin position="1"/>
        <end position="90"/>
    </location>
</feature>
<name>A0A9Q0S170_9DIPT</name>
<accession>A0A9Q0S170</accession>
<dbReference type="EMBL" id="WJQU01000003">
    <property type="protein sequence ID" value="KAJ6640036.1"/>
    <property type="molecule type" value="Genomic_DNA"/>
</dbReference>